<feature type="domain" description="DUF2179" evidence="7">
    <location>
        <begin position="121"/>
        <end position="171"/>
    </location>
</feature>
<proteinExistence type="inferred from homology"/>
<keyword evidence="5 6" id="KW-0472">Membrane</keyword>
<dbReference type="Pfam" id="PF18955">
    <property type="entry name" value="DUF5698"/>
    <property type="match status" value="1"/>
</dbReference>
<dbReference type="CDD" id="cd16381">
    <property type="entry name" value="YitT_C_like_1"/>
    <property type="match status" value="1"/>
</dbReference>
<dbReference type="InterPro" id="IPR022930">
    <property type="entry name" value="UPF0316"/>
</dbReference>
<evidence type="ECO:0000256" key="5">
    <source>
        <dbReference type="ARBA" id="ARBA00023136"/>
    </source>
</evidence>
<dbReference type="InterPro" id="IPR044035">
    <property type="entry name" value="DUF5698"/>
</dbReference>
<dbReference type="EMBL" id="SLWB01000018">
    <property type="protein sequence ID" value="TCN62719.1"/>
    <property type="molecule type" value="Genomic_DNA"/>
</dbReference>
<comment type="subcellular location">
    <subcellularLocation>
        <location evidence="1 6">Cell membrane</location>
        <topology evidence="1 6">Multi-pass membrane protein</topology>
    </subcellularLocation>
</comment>
<reference evidence="9 10" key="1">
    <citation type="submission" date="2019-03" db="EMBL/GenBank/DDBJ databases">
        <title>Genomic Encyclopedia of Archaeal and Bacterial Type Strains, Phase II (KMG-II): from individual species to whole genera.</title>
        <authorList>
            <person name="Goeker M."/>
        </authorList>
    </citation>
    <scope>NUCLEOTIDE SEQUENCE [LARGE SCALE GENOMIC DNA]</scope>
    <source>
        <strain evidence="9 10">RL-C</strain>
    </source>
</reference>
<dbReference type="PANTHER" id="PTHR40060:SF1">
    <property type="entry name" value="UPF0316 PROTEIN YEBE"/>
    <property type="match status" value="1"/>
</dbReference>
<gene>
    <name evidence="9" type="ORF">CLV25_11845</name>
</gene>
<evidence type="ECO:0000256" key="4">
    <source>
        <dbReference type="ARBA" id="ARBA00022989"/>
    </source>
</evidence>
<evidence type="ECO:0000256" key="2">
    <source>
        <dbReference type="ARBA" id="ARBA00022475"/>
    </source>
</evidence>
<dbReference type="Proteomes" id="UP000294830">
    <property type="component" value="Unassembled WGS sequence"/>
</dbReference>
<dbReference type="HAMAP" id="MF_01515">
    <property type="entry name" value="UPF0316"/>
    <property type="match status" value="1"/>
</dbReference>
<keyword evidence="4 6" id="KW-1133">Transmembrane helix</keyword>
<evidence type="ECO:0000313" key="9">
    <source>
        <dbReference type="EMBL" id="TCN62719.1"/>
    </source>
</evidence>
<organism evidence="9 10">
    <name type="scientific">Acetobacteroides hydrogenigenes</name>
    <dbReference type="NCBI Taxonomy" id="979970"/>
    <lineage>
        <taxon>Bacteria</taxon>
        <taxon>Pseudomonadati</taxon>
        <taxon>Bacteroidota</taxon>
        <taxon>Bacteroidia</taxon>
        <taxon>Bacteroidales</taxon>
        <taxon>Rikenellaceae</taxon>
        <taxon>Acetobacteroides</taxon>
    </lineage>
</organism>
<comment type="similarity">
    <text evidence="6">Belongs to the UPF0316 family.</text>
</comment>
<dbReference type="InterPro" id="IPR019264">
    <property type="entry name" value="DUF2179"/>
</dbReference>
<feature type="transmembrane region" description="Helical" evidence="6">
    <location>
        <begin position="44"/>
        <end position="64"/>
    </location>
</feature>
<evidence type="ECO:0000259" key="7">
    <source>
        <dbReference type="Pfam" id="PF10035"/>
    </source>
</evidence>
<dbReference type="GO" id="GO:0005886">
    <property type="term" value="C:plasma membrane"/>
    <property type="evidence" value="ECO:0007669"/>
    <property type="project" value="UniProtKB-SubCell"/>
</dbReference>
<protein>
    <recommendedName>
        <fullName evidence="6">UPF0316 protein CLV25_11845</fullName>
    </recommendedName>
</protein>
<feature type="domain" description="DUF5698" evidence="8">
    <location>
        <begin position="31"/>
        <end position="88"/>
    </location>
</feature>
<dbReference type="OrthoDB" id="48231at2"/>
<feature type="transmembrane region" description="Helical" evidence="6">
    <location>
        <begin position="12"/>
        <end position="32"/>
    </location>
</feature>
<keyword evidence="10" id="KW-1185">Reference proteome</keyword>
<keyword evidence="3 6" id="KW-0812">Transmembrane</keyword>
<dbReference type="PANTHER" id="PTHR40060">
    <property type="entry name" value="UPF0316 PROTEIN YEBE"/>
    <property type="match status" value="1"/>
</dbReference>
<dbReference type="RefSeq" id="WP_131840380.1">
    <property type="nucleotide sequence ID" value="NZ_SLWB01000018.1"/>
</dbReference>
<feature type="transmembrane region" description="Helical" evidence="6">
    <location>
        <begin position="70"/>
        <end position="90"/>
    </location>
</feature>
<evidence type="ECO:0000259" key="8">
    <source>
        <dbReference type="Pfam" id="PF18955"/>
    </source>
</evidence>
<dbReference type="Gene3D" id="3.30.70.120">
    <property type="match status" value="1"/>
</dbReference>
<evidence type="ECO:0000256" key="3">
    <source>
        <dbReference type="ARBA" id="ARBA00022692"/>
    </source>
</evidence>
<name>A0A4R2EF98_9BACT</name>
<dbReference type="AlphaFoldDB" id="A0A4R2EF98"/>
<dbReference type="Pfam" id="PF10035">
    <property type="entry name" value="DUF2179"/>
    <property type="match status" value="1"/>
</dbReference>
<dbReference type="InterPro" id="IPR015867">
    <property type="entry name" value="N-reg_PII/ATP_PRibTrfase_C"/>
</dbReference>
<evidence type="ECO:0000256" key="1">
    <source>
        <dbReference type="ARBA" id="ARBA00004651"/>
    </source>
</evidence>
<accession>A0A4R2EF98</accession>
<sequence>MEFLLNSPYFTYLVLPILIFCARICDVTFGTIRIILVSKGIKSIAPILGFIEVFIWILAISQIMANLNNWVCYFAYAAGFATGNYVGMILEERLAMGTLILRIMISENAEQLVKALNKENFGSTTVHADGAQGKVDLIYTIVNRKDLGKVEDIIKQFNPNAFYSIEEVKKVNKGVFPRNSRTRNALIESFWKRGYK</sequence>
<evidence type="ECO:0000313" key="10">
    <source>
        <dbReference type="Proteomes" id="UP000294830"/>
    </source>
</evidence>
<comment type="caution">
    <text evidence="9">The sequence shown here is derived from an EMBL/GenBank/DDBJ whole genome shotgun (WGS) entry which is preliminary data.</text>
</comment>
<dbReference type="NCBIfam" id="NF003191">
    <property type="entry name" value="PRK04164.1-2"/>
    <property type="match status" value="1"/>
</dbReference>
<evidence type="ECO:0000256" key="6">
    <source>
        <dbReference type="HAMAP-Rule" id="MF_01515"/>
    </source>
</evidence>
<keyword evidence="2 6" id="KW-1003">Cell membrane</keyword>